<feature type="region of interest" description="Disordered" evidence="1">
    <location>
        <begin position="1"/>
        <end position="26"/>
    </location>
</feature>
<gene>
    <name evidence="2" type="ORF">R2D22_05205</name>
</gene>
<accession>A0ABZ0LMW3</accession>
<dbReference type="Proteomes" id="UP001301731">
    <property type="component" value="Chromosome"/>
</dbReference>
<evidence type="ECO:0000313" key="3">
    <source>
        <dbReference type="Proteomes" id="UP001301731"/>
    </source>
</evidence>
<name>A0ABZ0LMW3_9ACTN</name>
<proteinExistence type="predicted"/>
<dbReference type="EMBL" id="CP137573">
    <property type="protein sequence ID" value="WOX20824.1"/>
    <property type="molecule type" value="Genomic_DNA"/>
</dbReference>
<evidence type="ECO:0000256" key="1">
    <source>
        <dbReference type="SAM" id="MobiDB-lite"/>
    </source>
</evidence>
<organism evidence="2 3">
    <name type="scientific">Streptomyces solicathayae</name>
    <dbReference type="NCBI Taxonomy" id="3081768"/>
    <lineage>
        <taxon>Bacteria</taxon>
        <taxon>Bacillati</taxon>
        <taxon>Actinomycetota</taxon>
        <taxon>Actinomycetes</taxon>
        <taxon>Kitasatosporales</taxon>
        <taxon>Streptomycetaceae</taxon>
        <taxon>Streptomyces</taxon>
    </lineage>
</organism>
<evidence type="ECO:0000313" key="2">
    <source>
        <dbReference type="EMBL" id="WOX20824.1"/>
    </source>
</evidence>
<reference evidence="2 3" key="1">
    <citation type="submission" date="2023-10" db="EMBL/GenBank/DDBJ databases">
        <title>The genome sequence of Streptomyces sp. HUAS YS2.</title>
        <authorList>
            <person name="Mo P."/>
        </authorList>
    </citation>
    <scope>NUCLEOTIDE SEQUENCE [LARGE SCALE GENOMIC DNA]</scope>
    <source>
        <strain evidence="2 3">HUAS YS2</strain>
    </source>
</reference>
<dbReference type="RefSeq" id="WP_318101552.1">
    <property type="nucleotide sequence ID" value="NZ_CP137573.1"/>
</dbReference>
<protein>
    <submittedName>
        <fullName evidence="2">Uncharacterized protein</fullName>
    </submittedName>
</protein>
<keyword evidence="3" id="KW-1185">Reference proteome</keyword>
<sequence>MTAGAFEAATGDGPRPGGGDAEQRSRDVRAAFDGLLQIRRATNDRGGDPLALPAEWERRQPVRAVALALEAAGIVPSAVDAATGERSEMGVPPAEGWGSSATGYRVTAGDRPGAVVVEWVGAPGSGAAHEEEQALGACVPVLGRLGWEALLYRGPRKRRFLEVEAVGPDLR</sequence>